<protein>
    <submittedName>
        <fullName evidence="3">FAD-binding protein</fullName>
    </submittedName>
</protein>
<dbReference type="PROSITE" id="PS51387">
    <property type="entry name" value="FAD_PCMH"/>
    <property type="match status" value="1"/>
</dbReference>
<dbReference type="PIRSF" id="PIRSF000136">
    <property type="entry name" value="LGO_GLO"/>
    <property type="match status" value="1"/>
</dbReference>
<dbReference type="Gene3D" id="3.30.70.2530">
    <property type="match status" value="1"/>
</dbReference>
<dbReference type="InterPro" id="IPR006094">
    <property type="entry name" value="Oxid_FAD_bind_N"/>
</dbReference>
<comment type="caution">
    <text evidence="3">The sequence shown here is derived from an EMBL/GenBank/DDBJ whole genome shotgun (WGS) entry which is preliminary data.</text>
</comment>
<dbReference type="Gene3D" id="3.30.465.10">
    <property type="match status" value="1"/>
</dbReference>
<dbReference type="RefSeq" id="WP_330162422.1">
    <property type="nucleotide sequence ID" value="NZ_BAAAJA010000008.1"/>
</dbReference>
<name>A0ABU7L2A4_9ACTN</name>
<feature type="domain" description="FAD-binding PCMH-type" evidence="2">
    <location>
        <begin position="17"/>
        <end position="183"/>
    </location>
</feature>
<evidence type="ECO:0000313" key="4">
    <source>
        <dbReference type="Proteomes" id="UP001348641"/>
    </source>
</evidence>
<dbReference type="Gene3D" id="3.30.70.2520">
    <property type="match status" value="1"/>
</dbReference>
<dbReference type="Gene3D" id="3.30.43.10">
    <property type="entry name" value="Uridine Diphospho-n-acetylenolpyruvylglucosamine Reductase, domain 2"/>
    <property type="match status" value="1"/>
</dbReference>
<organism evidence="3 4">
    <name type="scientific">Nocardiopsis tropica</name>
    <dbReference type="NCBI Taxonomy" id="109330"/>
    <lineage>
        <taxon>Bacteria</taxon>
        <taxon>Bacillati</taxon>
        <taxon>Actinomycetota</taxon>
        <taxon>Actinomycetes</taxon>
        <taxon>Streptosporangiales</taxon>
        <taxon>Nocardiopsidaceae</taxon>
        <taxon>Nocardiopsis</taxon>
    </lineage>
</organism>
<dbReference type="InterPro" id="IPR016171">
    <property type="entry name" value="Vanillyl_alc_oxidase_C-sub2"/>
</dbReference>
<dbReference type="InterPro" id="IPR010031">
    <property type="entry name" value="FAD_lactone_oxidase-like"/>
</dbReference>
<dbReference type="InterPro" id="IPR016166">
    <property type="entry name" value="FAD-bd_PCMH"/>
</dbReference>
<dbReference type="EMBL" id="JAUUCC010000210">
    <property type="protein sequence ID" value="MEE2055689.1"/>
    <property type="molecule type" value="Genomic_DNA"/>
</dbReference>
<evidence type="ECO:0000259" key="2">
    <source>
        <dbReference type="PROSITE" id="PS51387"/>
    </source>
</evidence>
<accession>A0ABU7L2A4</accession>
<sequence length="420" mass="44819">MSTTPPLPPLRNWAGNVAFAHTAVHRPSTLDELRRLVRDSPRIRALGSGHSFSRVADSDHELVRLDGMPQDVVLDPGAGTVEVAAGTSYAELSAALHRDGFALANMASLPHISVAGSCATGTHGSGDGQRCLAASVRAVQMVGPDGDLVELARDTDPDTFPGAVVALGALGVVTRLTLDVEPAFEVAQRVHLDVPLDAVAERFDAVFGAAYSVSAFTDWDRGAADVWLKHRTDLPERPWEGGRPAGGPVHPVPGMPVESCTVQLGVSGPWHERLPHFRPDVTPSAGDELQSELYLPRAEAARAFAALRGIGSRVAPLLHVSEVRTVRGDDLWLSPAHGRDSVTFHFTWVNDAEAVVAVLSEVEALLAPLGARPHWGKLTTLSAGEVVAGYERADDFARLARSMDPRGTFRNAFTDALFPR</sequence>
<dbReference type="PANTHER" id="PTHR43762:SF1">
    <property type="entry name" value="D-ARABINONO-1,4-LACTONE OXIDASE"/>
    <property type="match status" value="1"/>
</dbReference>
<dbReference type="SUPFAM" id="SSF56176">
    <property type="entry name" value="FAD-binding/transporter-associated domain-like"/>
    <property type="match status" value="1"/>
</dbReference>
<dbReference type="Proteomes" id="UP001348641">
    <property type="component" value="Unassembled WGS sequence"/>
</dbReference>
<reference evidence="3 4" key="1">
    <citation type="submission" date="2023-07" db="EMBL/GenBank/DDBJ databases">
        <authorList>
            <person name="Girao M."/>
            <person name="Carvalho M.F."/>
        </authorList>
    </citation>
    <scope>NUCLEOTIDE SEQUENCE [LARGE SCALE GENOMIC DNA]</scope>
    <source>
        <strain evidence="3 4">66/93</strain>
    </source>
</reference>
<proteinExistence type="predicted"/>
<dbReference type="Pfam" id="PF01565">
    <property type="entry name" value="FAD_binding_4"/>
    <property type="match status" value="1"/>
</dbReference>
<keyword evidence="1" id="KW-0560">Oxidoreductase</keyword>
<dbReference type="Gene3D" id="1.10.45.10">
    <property type="entry name" value="Vanillyl-alcohol Oxidase, Chain A, domain 4"/>
    <property type="match status" value="1"/>
</dbReference>
<dbReference type="InterPro" id="IPR016167">
    <property type="entry name" value="FAD-bd_PCMH_sub1"/>
</dbReference>
<dbReference type="InterPro" id="IPR007173">
    <property type="entry name" value="ALO_C"/>
</dbReference>
<dbReference type="Pfam" id="PF04030">
    <property type="entry name" value="ALO"/>
    <property type="match status" value="1"/>
</dbReference>
<gene>
    <name evidence="3" type="ORF">Q8A49_34840</name>
</gene>
<evidence type="ECO:0000256" key="1">
    <source>
        <dbReference type="ARBA" id="ARBA00023002"/>
    </source>
</evidence>
<evidence type="ECO:0000313" key="3">
    <source>
        <dbReference type="EMBL" id="MEE2055689.1"/>
    </source>
</evidence>
<dbReference type="PANTHER" id="PTHR43762">
    <property type="entry name" value="L-GULONOLACTONE OXIDASE"/>
    <property type="match status" value="1"/>
</dbReference>
<dbReference type="InterPro" id="IPR036318">
    <property type="entry name" value="FAD-bd_PCMH-like_sf"/>
</dbReference>
<dbReference type="InterPro" id="IPR016169">
    <property type="entry name" value="FAD-bd_PCMH_sub2"/>
</dbReference>